<organism evidence="3 4">
    <name type="scientific">Sedimentitalea todarodis</name>
    <dbReference type="NCBI Taxonomy" id="1631240"/>
    <lineage>
        <taxon>Bacteria</taxon>
        <taxon>Pseudomonadati</taxon>
        <taxon>Pseudomonadota</taxon>
        <taxon>Alphaproteobacteria</taxon>
        <taxon>Rhodobacterales</taxon>
        <taxon>Paracoccaceae</taxon>
        <taxon>Sedimentitalea</taxon>
    </lineage>
</organism>
<feature type="transmembrane region" description="Helical" evidence="1">
    <location>
        <begin position="12"/>
        <end position="30"/>
    </location>
</feature>
<dbReference type="PANTHER" id="PTHR22911">
    <property type="entry name" value="ACYL-MALONYL CONDENSING ENZYME-RELATED"/>
    <property type="match status" value="1"/>
</dbReference>
<evidence type="ECO:0000256" key="1">
    <source>
        <dbReference type="SAM" id="Phobius"/>
    </source>
</evidence>
<feature type="domain" description="EamA" evidence="2">
    <location>
        <begin position="159"/>
        <end position="289"/>
    </location>
</feature>
<dbReference type="InterPro" id="IPR037185">
    <property type="entry name" value="EmrE-like"/>
</dbReference>
<keyword evidence="1" id="KW-1133">Transmembrane helix</keyword>
<dbReference type="Proteomes" id="UP001255416">
    <property type="component" value="Unassembled WGS sequence"/>
</dbReference>
<dbReference type="SUPFAM" id="SSF103481">
    <property type="entry name" value="Multidrug resistance efflux transporter EmrE"/>
    <property type="match status" value="2"/>
</dbReference>
<dbReference type="RefSeq" id="WP_316779352.1">
    <property type="nucleotide sequence ID" value="NZ_JASMWN010000016.1"/>
</dbReference>
<dbReference type="InterPro" id="IPR000620">
    <property type="entry name" value="EamA_dom"/>
</dbReference>
<comment type="caution">
    <text evidence="3">The sequence shown here is derived from an EMBL/GenBank/DDBJ whole genome shotgun (WGS) entry which is preliminary data.</text>
</comment>
<feature type="transmembrane region" description="Helical" evidence="1">
    <location>
        <begin position="50"/>
        <end position="70"/>
    </location>
</feature>
<feature type="transmembrane region" description="Helical" evidence="1">
    <location>
        <begin position="215"/>
        <end position="235"/>
    </location>
</feature>
<feature type="domain" description="EamA" evidence="2">
    <location>
        <begin position="15"/>
        <end position="149"/>
    </location>
</feature>
<dbReference type="EMBL" id="JASMWN010000016">
    <property type="protein sequence ID" value="MDU9005637.1"/>
    <property type="molecule type" value="Genomic_DNA"/>
</dbReference>
<feature type="transmembrane region" description="Helical" evidence="1">
    <location>
        <begin position="247"/>
        <end position="266"/>
    </location>
</feature>
<reference evidence="4" key="1">
    <citation type="submission" date="2023-05" db="EMBL/GenBank/DDBJ databases">
        <title>Sedimentitalea sp. nov. JM2-8.</title>
        <authorList>
            <person name="Huang J."/>
        </authorList>
    </citation>
    <scope>NUCLEOTIDE SEQUENCE [LARGE SCALE GENOMIC DNA]</scope>
    <source>
        <strain evidence="4">KHS03</strain>
    </source>
</reference>
<feature type="transmembrane region" description="Helical" evidence="1">
    <location>
        <begin position="133"/>
        <end position="153"/>
    </location>
</feature>
<feature type="transmembrane region" description="Helical" evidence="1">
    <location>
        <begin position="272"/>
        <end position="290"/>
    </location>
</feature>
<feature type="transmembrane region" description="Helical" evidence="1">
    <location>
        <begin position="108"/>
        <end position="126"/>
    </location>
</feature>
<name>A0ABU3VHI6_9RHOB</name>
<feature type="transmembrane region" description="Helical" evidence="1">
    <location>
        <begin position="82"/>
        <end position="102"/>
    </location>
</feature>
<dbReference type="PANTHER" id="PTHR22911:SF103">
    <property type="entry name" value="BLR2811 PROTEIN"/>
    <property type="match status" value="1"/>
</dbReference>
<evidence type="ECO:0000313" key="3">
    <source>
        <dbReference type="EMBL" id="MDU9005637.1"/>
    </source>
</evidence>
<keyword evidence="4" id="KW-1185">Reference proteome</keyword>
<protein>
    <submittedName>
        <fullName evidence="3">DMT family transporter</fullName>
    </submittedName>
</protein>
<feature type="transmembrane region" description="Helical" evidence="1">
    <location>
        <begin position="159"/>
        <end position="177"/>
    </location>
</feature>
<gene>
    <name evidence="3" type="ORF">QO231_17535</name>
</gene>
<dbReference type="Pfam" id="PF00892">
    <property type="entry name" value="EamA"/>
    <property type="match status" value="2"/>
</dbReference>
<evidence type="ECO:0000259" key="2">
    <source>
        <dbReference type="Pfam" id="PF00892"/>
    </source>
</evidence>
<sequence>MAGLSAQVRQDRAELGIVMMLVAYLLFATLDTSVKWLVVGGVHAFQLAFFRYVGHFAISLIMIGGGGLSWSRFGSGQIGLVILRAVFLVGSTVLNFVALNYLTLTVTSAILFSAPIIVCALSMPLLGERVGPWRWFAILMGFAGVMVIIRPFGEAFHPAALLSVVNAIMMALYSILTRRLAGQIAAQTMQLYAGAVGTLALLPFAIMTWRTPQTGLEWGLMIALGFWGWLGHELLTRAHGFAPAGTLMPYTYSFMIYLTISGYAVFGNLPDRWTVIGAAIVVVSGLLIWWREKRMEVRHGRG</sequence>
<proteinExistence type="predicted"/>
<keyword evidence="1" id="KW-0812">Transmembrane</keyword>
<keyword evidence="1" id="KW-0472">Membrane</keyword>
<accession>A0ABU3VHI6</accession>
<evidence type="ECO:0000313" key="4">
    <source>
        <dbReference type="Proteomes" id="UP001255416"/>
    </source>
</evidence>
<feature type="transmembrane region" description="Helical" evidence="1">
    <location>
        <begin position="189"/>
        <end position="209"/>
    </location>
</feature>